<dbReference type="InterPro" id="IPR036322">
    <property type="entry name" value="WD40_repeat_dom_sf"/>
</dbReference>
<proteinExistence type="predicted"/>
<dbReference type="InterPro" id="IPR019775">
    <property type="entry name" value="WD40_repeat_CS"/>
</dbReference>
<dbReference type="Proteomes" id="UP001381693">
    <property type="component" value="Unassembled WGS sequence"/>
</dbReference>
<dbReference type="InterPro" id="IPR001680">
    <property type="entry name" value="WD40_rpt"/>
</dbReference>
<dbReference type="AlphaFoldDB" id="A0AAN8ZZ97"/>
<feature type="repeat" description="WD" evidence="3">
    <location>
        <begin position="267"/>
        <end position="297"/>
    </location>
</feature>
<keyword evidence="2" id="KW-0677">Repeat</keyword>
<evidence type="ECO:0000313" key="4">
    <source>
        <dbReference type="EMBL" id="KAK7074286.1"/>
    </source>
</evidence>
<evidence type="ECO:0000313" key="5">
    <source>
        <dbReference type="Proteomes" id="UP001381693"/>
    </source>
</evidence>
<feature type="repeat" description="WD" evidence="3">
    <location>
        <begin position="85"/>
        <end position="126"/>
    </location>
</feature>
<dbReference type="PROSITE" id="PS50294">
    <property type="entry name" value="WD_REPEATS_REGION"/>
    <property type="match status" value="2"/>
</dbReference>
<dbReference type="GO" id="GO:0034045">
    <property type="term" value="C:phagophore assembly site membrane"/>
    <property type="evidence" value="ECO:0007669"/>
    <property type="project" value="TreeGrafter"/>
</dbReference>
<dbReference type="InterPro" id="IPR020472">
    <property type="entry name" value="WD40_PAC1"/>
</dbReference>
<keyword evidence="1 3" id="KW-0853">WD repeat</keyword>
<feature type="non-terminal residue" evidence="4">
    <location>
        <position position="1"/>
    </location>
</feature>
<evidence type="ECO:0000256" key="1">
    <source>
        <dbReference type="ARBA" id="ARBA00022574"/>
    </source>
</evidence>
<protein>
    <submittedName>
        <fullName evidence="4">Uncharacterized protein</fullName>
    </submittedName>
</protein>
<dbReference type="InterPro" id="IPR045160">
    <property type="entry name" value="ATG16"/>
</dbReference>
<dbReference type="Pfam" id="PF00400">
    <property type="entry name" value="WD40"/>
    <property type="match status" value="5"/>
</dbReference>
<gene>
    <name evidence="4" type="ORF">SK128_024360</name>
</gene>
<dbReference type="GO" id="GO:0034274">
    <property type="term" value="C:Atg12-Atg5-Atg16 complex"/>
    <property type="evidence" value="ECO:0007669"/>
    <property type="project" value="TreeGrafter"/>
</dbReference>
<reference evidence="4 5" key="1">
    <citation type="submission" date="2023-11" db="EMBL/GenBank/DDBJ databases">
        <title>Halocaridina rubra genome assembly.</title>
        <authorList>
            <person name="Smith C."/>
        </authorList>
    </citation>
    <scope>NUCLEOTIDE SEQUENCE [LARGE SCALE GENOMIC DNA]</scope>
    <source>
        <strain evidence="4">EP-1</strain>
        <tissue evidence="4">Whole</tissue>
    </source>
</reference>
<dbReference type="CDD" id="cd00200">
    <property type="entry name" value="WD40"/>
    <property type="match status" value="1"/>
</dbReference>
<organism evidence="4 5">
    <name type="scientific">Halocaridina rubra</name>
    <name type="common">Hawaiian red shrimp</name>
    <dbReference type="NCBI Taxonomy" id="373956"/>
    <lineage>
        <taxon>Eukaryota</taxon>
        <taxon>Metazoa</taxon>
        <taxon>Ecdysozoa</taxon>
        <taxon>Arthropoda</taxon>
        <taxon>Crustacea</taxon>
        <taxon>Multicrustacea</taxon>
        <taxon>Malacostraca</taxon>
        <taxon>Eumalacostraca</taxon>
        <taxon>Eucarida</taxon>
        <taxon>Decapoda</taxon>
        <taxon>Pleocyemata</taxon>
        <taxon>Caridea</taxon>
        <taxon>Atyoidea</taxon>
        <taxon>Atyidae</taxon>
        <taxon>Halocaridina</taxon>
    </lineage>
</organism>
<name>A0AAN8ZZ97_HALRR</name>
<sequence length="332" mass="36225">LEEQLKEAAREPKIVTTDDKFACSPPICLTAILPSKSYLNFDAHEGEVNCLSFSPQGKIVATGGADRKLKLWDISRAIVDAKGMLLGSNAGVTAIDFDAEGSLILGASNDFASRVWTVVDHRLRHTLTGHSGKVMAARFLSESQKVVTGSHDRTLKIWDLRSRACIRTIFAGSSCNDLVPSDSAATTIISGHFDKKIRFWDTRTEQSASEVLLQGKITSLSLSRDGFYLLSCVRDDTLKILDLRKNQIVNSFSSDGFHVGVDYTRAAFSPDATYVSAGSSDGALFIWNVNSGKLEKTLREHASCAVACSWHPDGKALVSCDRTKKVIAWSDF</sequence>
<comment type="caution">
    <text evidence="4">The sequence shown here is derived from an EMBL/GenBank/DDBJ whole genome shotgun (WGS) entry which is preliminary data.</text>
</comment>
<dbReference type="PANTHER" id="PTHR19878">
    <property type="entry name" value="AUTOPHAGY PROTEIN 16-LIKE"/>
    <property type="match status" value="1"/>
</dbReference>
<dbReference type="Gene3D" id="2.130.10.10">
    <property type="entry name" value="YVTN repeat-like/Quinoprotein amine dehydrogenase"/>
    <property type="match status" value="1"/>
</dbReference>
<evidence type="ECO:0000256" key="3">
    <source>
        <dbReference type="PROSITE-ProRule" id="PRU00221"/>
    </source>
</evidence>
<feature type="repeat" description="WD" evidence="3">
    <location>
        <begin position="127"/>
        <end position="168"/>
    </location>
</feature>
<feature type="repeat" description="WD" evidence="3">
    <location>
        <begin position="41"/>
        <end position="75"/>
    </location>
</feature>
<accession>A0AAN8ZZ97</accession>
<dbReference type="SMART" id="SM00320">
    <property type="entry name" value="WD40"/>
    <property type="match status" value="7"/>
</dbReference>
<dbReference type="PROSITE" id="PS00678">
    <property type="entry name" value="WD_REPEATS_1"/>
    <property type="match status" value="3"/>
</dbReference>
<keyword evidence="5" id="KW-1185">Reference proteome</keyword>
<dbReference type="InterPro" id="IPR015943">
    <property type="entry name" value="WD40/YVTN_repeat-like_dom_sf"/>
</dbReference>
<dbReference type="GO" id="GO:0043495">
    <property type="term" value="F:protein-membrane adaptor activity"/>
    <property type="evidence" value="ECO:0007669"/>
    <property type="project" value="TreeGrafter"/>
</dbReference>
<dbReference type="SUPFAM" id="SSF50978">
    <property type="entry name" value="WD40 repeat-like"/>
    <property type="match status" value="1"/>
</dbReference>
<dbReference type="PROSITE" id="PS50082">
    <property type="entry name" value="WD_REPEATS_2"/>
    <property type="match status" value="4"/>
</dbReference>
<dbReference type="EMBL" id="JAXCGZ010011688">
    <property type="protein sequence ID" value="KAK7074286.1"/>
    <property type="molecule type" value="Genomic_DNA"/>
</dbReference>
<evidence type="ECO:0000256" key="2">
    <source>
        <dbReference type="ARBA" id="ARBA00022737"/>
    </source>
</evidence>
<dbReference type="PANTHER" id="PTHR19878:SF8">
    <property type="entry name" value="AUTOPHAGY-RELATED 16, ISOFORM F"/>
    <property type="match status" value="1"/>
</dbReference>
<dbReference type="GO" id="GO:0000045">
    <property type="term" value="P:autophagosome assembly"/>
    <property type="evidence" value="ECO:0007669"/>
    <property type="project" value="InterPro"/>
</dbReference>
<dbReference type="GO" id="GO:0000421">
    <property type="term" value="C:autophagosome membrane"/>
    <property type="evidence" value="ECO:0007669"/>
    <property type="project" value="TreeGrafter"/>
</dbReference>
<dbReference type="PRINTS" id="PR00320">
    <property type="entry name" value="GPROTEINBRPT"/>
</dbReference>
<dbReference type="FunFam" id="2.130.10.10:FF:001153">
    <property type="entry name" value="Protein will die slowly-like protein"/>
    <property type="match status" value="1"/>
</dbReference>